<feature type="domain" description="Cupin type-2" evidence="1">
    <location>
        <begin position="71"/>
        <end position="120"/>
    </location>
</feature>
<dbReference type="Pfam" id="PF07883">
    <property type="entry name" value="Cupin_2"/>
    <property type="match status" value="2"/>
</dbReference>
<dbReference type="Proteomes" id="UP000279841">
    <property type="component" value="Plasmid 4"/>
</dbReference>
<gene>
    <name evidence="2" type="ORF">TTHNP4_00008</name>
</gene>
<dbReference type="EMBL" id="LR027520">
    <property type="protein sequence ID" value="VCU54601.1"/>
    <property type="molecule type" value="Genomic_DNA"/>
</dbReference>
<feature type="domain" description="Cupin type-2" evidence="1">
    <location>
        <begin position="188"/>
        <end position="235"/>
    </location>
</feature>
<dbReference type="SUPFAM" id="SSF51182">
    <property type="entry name" value="RmlC-like cupins"/>
    <property type="match status" value="2"/>
</dbReference>
<dbReference type="InterPro" id="IPR014710">
    <property type="entry name" value="RmlC-like_jellyroll"/>
</dbReference>
<proteinExistence type="predicted"/>
<dbReference type="Gene3D" id="2.60.120.10">
    <property type="entry name" value="Jelly Rolls"/>
    <property type="match status" value="2"/>
</dbReference>
<evidence type="ECO:0000259" key="1">
    <source>
        <dbReference type="Pfam" id="PF07883"/>
    </source>
</evidence>
<keyword evidence="2" id="KW-0614">Plasmid</keyword>
<organism evidence="2 3">
    <name type="scientific">Thermus thermophilus</name>
    <dbReference type="NCBI Taxonomy" id="274"/>
    <lineage>
        <taxon>Bacteria</taxon>
        <taxon>Thermotogati</taxon>
        <taxon>Deinococcota</taxon>
        <taxon>Deinococci</taxon>
        <taxon>Thermales</taxon>
        <taxon>Thermaceae</taxon>
        <taxon>Thermus</taxon>
    </lineage>
</organism>
<dbReference type="InterPro" id="IPR013096">
    <property type="entry name" value="Cupin_2"/>
</dbReference>
<name>A0A3P4AU03_THETH</name>
<dbReference type="CDD" id="cd02208">
    <property type="entry name" value="cupin_RmlC-like"/>
    <property type="match status" value="1"/>
</dbReference>
<dbReference type="PANTHER" id="PTHR43346:SF1">
    <property type="entry name" value="QUERCETIN 2,3-DIOXYGENASE-RELATED"/>
    <property type="match status" value="1"/>
</dbReference>
<geneLocation type="plasmid" evidence="2 3">
    <name>4</name>
</geneLocation>
<sequence length="256" mass="27572">MRRREALRVVGSTALWILGRGLALGRATGEPIFRRYPELAADVAVAPDRPFGVKGLGETPLGTSVLIRTRTEQPLHYHRERLEVALVLQGEGRLVVGGREATLCPGQLVVIPPMTAHAFVGQMDILSRFSPKLMGDVVFVQAGSGPNEGTPLILDYRPPEIPQDRPFAATPLANAPLGTVVAVATRLGQPWHYHRSKDEQIYVVAGEGVAQVELTRKRVGPGSLVLVPAGAIHQFQGSLQFVSVFGPALMGDVVFL</sequence>
<dbReference type="AlphaFoldDB" id="A0A3P4AU03"/>
<evidence type="ECO:0000313" key="3">
    <source>
        <dbReference type="Proteomes" id="UP000279841"/>
    </source>
</evidence>
<dbReference type="PANTHER" id="PTHR43346">
    <property type="entry name" value="LIGAND BINDING DOMAIN PROTEIN, PUTATIVE (AFU_ORTHOLOGUE AFUA_6G14370)-RELATED"/>
    <property type="match status" value="1"/>
</dbReference>
<dbReference type="InterPro" id="IPR052538">
    <property type="entry name" value="Flavonoid_dioxygenase-like"/>
</dbReference>
<reference evidence="2 3" key="1">
    <citation type="submission" date="2018-10" db="EMBL/GenBank/DDBJ databases">
        <authorList>
            <person name="Peiro R."/>
            <person name="Begona"/>
            <person name="Cbmso G."/>
            <person name="Lopez M."/>
            <person name="Gonzalez S."/>
            <person name="Sacristan E."/>
            <person name="Castillo E."/>
        </authorList>
    </citation>
    <scope>NUCLEOTIDE SEQUENCE [LARGE SCALE GENOMIC DNA]</scope>
    <source>
        <strain evidence="2">TTHNAR1</strain>
        <plasmid evidence="3">4</plasmid>
    </source>
</reference>
<dbReference type="InterPro" id="IPR011051">
    <property type="entry name" value="RmlC_Cupin_sf"/>
</dbReference>
<evidence type="ECO:0000313" key="2">
    <source>
        <dbReference type="EMBL" id="VCU54601.1"/>
    </source>
</evidence>
<protein>
    <recommendedName>
        <fullName evidence="1">Cupin type-2 domain-containing protein</fullName>
    </recommendedName>
</protein>
<accession>A0A3P4AU03</accession>